<protein>
    <recommendedName>
        <fullName evidence="5">RING-type domain-containing protein</fullName>
    </recommendedName>
</protein>
<dbReference type="Pfam" id="PF13639">
    <property type="entry name" value="zf-RING_2"/>
    <property type="match status" value="1"/>
</dbReference>
<dbReference type="GO" id="GO:0008270">
    <property type="term" value="F:zinc ion binding"/>
    <property type="evidence" value="ECO:0007669"/>
    <property type="project" value="UniProtKB-KW"/>
</dbReference>
<dbReference type="Proteomes" id="UP000095751">
    <property type="component" value="Unassembled WGS sequence"/>
</dbReference>
<evidence type="ECO:0000259" key="5">
    <source>
        <dbReference type="PROSITE" id="PS50089"/>
    </source>
</evidence>
<evidence type="ECO:0000313" key="6">
    <source>
        <dbReference type="EMBL" id="OEU08275.1"/>
    </source>
</evidence>
<dbReference type="EMBL" id="KV784381">
    <property type="protein sequence ID" value="OEU08275.1"/>
    <property type="molecule type" value="Genomic_DNA"/>
</dbReference>
<sequence length="58" mass="6643">DESEGIDLHSKPSCSICMESFQVGDKISISPTINCPHIFHHNCIREWLLRKKVCPCCR</sequence>
<dbReference type="AlphaFoldDB" id="A0A1E7EQV3"/>
<evidence type="ECO:0000256" key="2">
    <source>
        <dbReference type="ARBA" id="ARBA00022771"/>
    </source>
</evidence>
<dbReference type="PANTHER" id="PTHR45798">
    <property type="entry name" value="RING-H2 FINGER PROTEIN ATL61-RELATED-RELATED"/>
    <property type="match status" value="1"/>
</dbReference>
<dbReference type="PANTHER" id="PTHR45798:SF97">
    <property type="entry name" value="ALCOHOL-SENSITIVE RING FINGER PROTEIN 1"/>
    <property type="match status" value="1"/>
</dbReference>
<keyword evidence="3" id="KW-0862">Zinc</keyword>
<dbReference type="InParanoid" id="A0A1E7EQV3"/>
<name>A0A1E7EQV3_9STRA</name>
<dbReference type="KEGG" id="fcy:FRACYDRAFT_145400"/>
<keyword evidence="2 4" id="KW-0863">Zinc-finger</keyword>
<evidence type="ECO:0000313" key="7">
    <source>
        <dbReference type="Proteomes" id="UP000095751"/>
    </source>
</evidence>
<keyword evidence="7" id="KW-1185">Reference proteome</keyword>
<evidence type="ECO:0000256" key="3">
    <source>
        <dbReference type="ARBA" id="ARBA00022833"/>
    </source>
</evidence>
<evidence type="ECO:0000256" key="1">
    <source>
        <dbReference type="ARBA" id="ARBA00022723"/>
    </source>
</evidence>
<organism evidence="6 7">
    <name type="scientific">Fragilariopsis cylindrus CCMP1102</name>
    <dbReference type="NCBI Taxonomy" id="635003"/>
    <lineage>
        <taxon>Eukaryota</taxon>
        <taxon>Sar</taxon>
        <taxon>Stramenopiles</taxon>
        <taxon>Ochrophyta</taxon>
        <taxon>Bacillariophyta</taxon>
        <taxon>Bacillariophyceae</taxon>
        <taxon>Bacillariophycidae</taxon>
        <taxon>Bacillariales</taxon>
        <taxon>Bacillariaceae</taxon>
        <taxon>Fragilariopsis</taxon>
    </lineage>
</organism>
<dbReference type="InterPro" id="IPR013083">
    <property type="entry name" value="Znf_RING/FYVE/PHD"/>
</dbReference>
<feature type="domain" description="RING-type" evidence="5">
    <location>
        <begin position="14"/>
        <end position="58"/>
    </location>
</feature>
<feature type="non-terminal residue" evidence="6">
    <location>
        <position position="1"/>
    </location>
</feature>
<dbReference type="InterPro" id="IPR052788">
    <property type="entry name" value="RING-type_E3_ligase_ATL"/>
</dbReference>
<gene>
    <name evidence="6" type="ORF">FRACYDRAFT_145400</name>
</gene>
<dbReference type="OrthoDB" id="48902at2759"/>
<dbReference type="InterPro" id="IPR001841">
    <property type="entry name" value="Znf_RING"/>
</dbReference>
<dbReference type="SUPFAM" id="SSF57850">
    <property type="entry name" value="RING/U-box"/>
    <property type="match status" value="1"/>
</dbReference>
<proteinExistence type="predicted"/>
<dbReference type="Gene3D" id="3.30.40.10">
    <property type="entry name" value="Zinc/RING finger domain, C3HC4 (zinc finger)"/>
    <property type="match status" value="1"/>
</dbReference>
<reference evidence="6 7" key="1">
    <citation type="submission" date="2016-09" db="EMBL/GenBank/DDBJ databases">
        <title>Extensive genetic diversity and differential bi-allelic expression allows diatom success in the polar Southern Ocean.</title>
        <authorList>
            <consortium name="DOE Joint Genome Institute"/>
            <person name="Mock T."/>
            <person name="Otillar R.P."/>
            <person name="Strauss J."/>
            <person name="Dupont C."/>
            <person name="Frickenhaus S."/>
            <person name="Maumus F."/>
            <person name="Mcmullan M."/>
            <person name="Sanges R."/>
            <person name="Schmutz J."/>
            <person name="Toseland A."/>
            <person name="Valas R."/>
            <person name="Veluchamy A."/>
            <person name="Ward B.J."/>
            <person name="Allen A."/>
            <person name="Barry K."/>
            <person name="Falciatore A."/>
            <person name="Ferrante M."/>
            <person name="Fortunato A.E."/>
            <person name="Gloeckner G."/>
            <person name="Gruber A."/>
            <person name="Hipkin R."/>
            <person name="Janech M."/>
            <person name="Kroth P."/>
            <person name="Leese F."/>
            <person name="Lindquist E."/>
            <person name="Lyon B.R."/>
            <person name="Martin J."/>
            <person name="Mayer C."/>
            <person name="Parker M."/>
            <person name="Quesneville H."/>
            <person name="Raymond J."/>
            <person name="Uhlig C."/>
            <person name="Valentin K.U."/>
            <person name="Worden A.Z."/>
            <person name="Armbrust E.V."/>
            <person name="Bowler C."/>
            <person name="Green B."/>
            <person name="Moulton V."/>
            <person name="Van Oosterhout C."/>
            <person name="Grigoriev I."/>
        </authorList>
    </citation>
    <scope>NUCLEOTIDE SEQUENCE [LARGE SCALE GENOMIC DNA]</scope>
    <source>
        <strain evidence="6 7">CCMP1102</strain>
    </source>
</reference>
<dbReference type="SMART" id="SM00184">
    <property type="entry name" value="RING"/>
    <property type="match status" value="1"/>
</dbReference>
<keyword evidence="1" id="KW-0479">Metal-binding</keyword>
<feature type="non-terminal residue" evidence="6">
    <location>
        <position position="58"/>
    </location>
</feature>
<accession>A0A1E7EQV3</accession>
<dbReference type="PROSITE" id="PS50089">
    <property type="entry name" value="ZF_RING_2"/>
    <property type="match status" value="1"/>
</dbReference>
<evidence type="ECO:0000256" key="4">
    <source>
        <dbReference type="PROSITE-ProRule" id="PRU00175"/>
    </source>
</evidence>